<keyword evidence="2" id="KW-1185">Reference proteome</keyword>
<reference evidence="2" key="1">
    <citation type="submission" date="2016-12" db="EMBL/GenBank/DDBJ databases">
        <authorList>
            <person name="Gulvik C.A."/>
        </authorList>
    </citation>
    <scope>NUCLEOTIDE SEQUENCE [LARGE SCALE GENOMIC DNA]</scope>
    <source>
        <strain evidence="2">NED12-00049-6B</strain>
    </source>
</reference>
<proteinExistence type="predicted"/>
<name>A0A1Q8EAS7_9STRE</name>
<evidence type="ECO:0000313" key="1">
    <source>
        <dbReference type="EMBL" id="OLF48892.1"/>
    </source>
</evidence>
<dbReference type="AlphaFoldDB" id="A0A1Q8EAS7"/>
<comment type="caution">
    <text evidence="1">The sequence shown here is derived from an EMBL/GenBank/DDBJ whole genome shotgun (WGS) entry which is preliminary data.</text>
</comment>
<organism evidence="1 2">
    <name type="scientific">Streptococcus cuniculi</name>
    <dbReference type="NCBI Taxonomy" id="1432788"/>
    <lineage>
        <taxon>Bacteria</taxon>
        <taxon>Bacillati</taxon>
        <taxon>Bacillota</taxon>
        <taxon>Bacilli</taxon>
        <taxon>Lactobacillales</taxon>
        <taxon>Streptococcaceae</taxon>
        <taxon>Streptococcus</taxon>
    </lineage>
</organism>
<dbReference type="InterPro" id="IPR036597">
    <property type="entry name" value="Fido-like_dom_sf"/>
</dbReference>
<dbReference type="EMBL" id="MSJM01000001">
    <property type="protein sequence ID" value="OLF48892.1"/>
    <property type="molecule type" value="Genomic_DNA"/>
</dbReference>
<gene>
    <name evidence="1" type="ORF">BU202_00995</name>
</gene>
<dbReference type="Proteomes" id="UP000186890">
    <property type="component" value="Unassembled WGS sequence"/>
</dbReference>
<accession>A0A1Q8EAS7</accession>
<protein>
    <submittedName>
        <fullName evidence="1">Uncharacterized protein</fullName>
    </submittedName>
</protein>
<dbReference type="Gene3D" id="1.10.3290.10">
    <property type="entry name" value="Fido-like domain"/>
    <property type="match status" value="1"/>
</dbReference>
<evidence type="ECO:0000313" key="2">
    <source>
        <dbReference type="Proteomes" id="UP000186890"/>
    </source>
</evidence>
<sequence>MLLFENLQTHVQNAIDVLERKSMSYKPDYLDDILVRMAYHSSAIEGNTISLPETVRLSWLAD</sequence>